<dbReference type="Pfam" id="PF03772">
    <property type="entry name" value="Competence"/>
    <property type="match status" value="1"/>
</dbReference>
<dbReference type="InterPro" id="IPR001279">
    <property type="entry name" value="Metallo-B-lactamas"/>
</dbReference>
<protein>
    <submittedName>
        <fullName evidence="8">ComE operon protein 3</fullName>
    </submittedName>
</protein>
<dbReference type="GO" id="GO:0030420">
    <property type="term" value="P:establishment of competence for transformation"/>
    <property type="evidence" value="ECO:0007669"/>
    <property type="project" value="InterPro"/>
</dbReference>
<feature type="transmembrane region" description="Helical" evidence="6">
    <location>
        <begin position="405"/>
        <end position="422"/>
    </location>
</feature>
<dbReference type="NCBIfam" id="TIGR00360">
    <property type="entry name" value="ComEC_N-term"/>
    <property type="match status" value="1"/>
</dbReference>
<dbReference type="AlphaFoldDB" id="A0A0R1M9Q2"/>
<dbReference type="InterPro" id="IPR036866">
    <property type="entry name" value="RibonucZ/Hydroxyglut_hydro"/>
</dbReference>
<evidence type="ECO:0000313" key="8">
    <source>
        <dbReference type="EMBL" id="KRL04633.1"/>
    </source>
</evidence>
<evidence type="ECO:0000256" key="5">
    <source>
        <dbReference type="ARBA" id="ARBA00023136"/>
    </source>
</evidence>
<dbReference type="EMBL" id="AZEH01000039">
    <property type="protein sequence ID" value="KRL04633.1"/>
    <property type="molecule type" value="Genomic_DNA"/>
</dbReference>
<dbReference type="GO" id="GO:0005886">
    <property type="term" value="C:plasma membrane"/>
    <property type="evidence" value="ECO:0007669"/>
    <property type="project" value="UniProtKB-SubCell"/>
</dbReference>
<evidence type="ECO:0000313" key="9">
    <source>
        <dbReference type="Proteomes" id="UP000051686"/>
    </source>
</evidence>
<evidence type="ECO:0000256" key="4">
    <source>
        <dbReference type="ARBA" id="ARBA00022989"/>
    </source>
</evidence>
<dbReference type="InterPro" id="IPR004477">
    <property type="entry name" value="ComEC_N"/>
</dbReference>
<dbReference type="SUPFAM" id="SSF56281">
    <property type="entry name" value="Metallo-hydrolase/oxidoreductase"/>
    <property type="match status" value="1"/>
</dbReference>
<keyword evidence="3 6" id="KW-0812">Transmembrane</keyword>
<gene>
    <name evidence="8" type="ORF">FD46_GL001766</name>
</gene>
<dbReference type="SMART" id="SM00849">
    <property type="entry name" value="Lactamase_B"/>
    <property type="match status" value="1"/>
</dbReference>
<reference evidence="8 9" key="1">
    <citation type="journal article" date="2015" name="Genome Announc.">
        <title>Expanding the biotechnology potential of lactobacilli through comparative genomics of 213 strains and associated genera.</title>
        <authorList>
            <person name="Sun Z."/>
            <person name="Harris H.M."/>
            <person name="McCann A."/>
            <person name="Guo C."/>
            <person name="Argimon S."/>
            <person name="Zhang W."/>
            <person name="Yang X."/>
            <person name="Jeffery I.B."/>
            <person name="Cooney J.C."/>
            <person name="Kagawa T.F."/>
            <person name="Liu W."/>
            <person name="Song Y."/>
            <person name="Salvetti E."/>
            <person name="Wrobel A."/>
            <person name="Rasinkangas P."/>
            <person name="Parkhill J."/>
            <person name="Rea M.C."/>
            <person name="O'Sullivan O."/>
            <person name="Ritari J."/>
            <person name="Douillard F.P."/>
            <person name="Paul Ross R."/>
            <person name="Yang R."/>
            <person name="Briner A.E."/>
            <person name="Felis G.E."/>
            <person name="de Vos W.M."/>
            <person name="Barrangou R."/>
            <person name="Klaenhammer T.R."/>
            <person name="Caufield P.W."/>
            <person name="Cui Y."/>
            <person name="Zhang H."/>
            <person name="O'Toole P.W."/>
        </authorList>
    </citation>
    <scope>NUCLEOTIDE SEQUENCE [LARGE SCALE GENOMIC DNA]</scope>
    <source>
        <strain evidence="8 9">DSM 19972</strain>
    </source>
</reference>
<dbReference type="Proteomes" id="UP000051686">
    <property type="component" value="Unassembled WGS sequence"/>
</dbReference>
<dbReference type="STRING" id="1423777.FD46_GL001766"/>
<keyword evidence="2" id="KW-1003">Cell membrane</keyword>
<dbReference type="PATRIC" id="fig|1423777.3.peg.1820"/>
<keyword evidence="4 6" id="KW-1133">Transmembrane helix</keyword>
<evidence type="ECO:0000256" key="3">
    <source>
        <dbReference type="ARBA" id="ARBA00022692"/>
    </source>
</evidence>
<accession>A0A0R1M9Q2</accession>
<keyword evidence="9" id="KW-1185">Reference proteome</keyword>
<dbReference type="InterPro" id="IPR035681">
    <property type="entry name" value="ComA-like_MBL"/>
</dbReference>
<sequence length="726" mass="82383">MRLIATKNKSWIIAGFIFSFFFAGAVVQWQSAWQKRSYRIETQVQQQHLLLQPDEYVVSGDLVKMTGRWLEHAEKVQCFYSLKSEAEQKKFTQIKETKVIIFDGTIQQASAPTNENQFDYRRYLQGKNISNVIMLTRWKAQNKVVDLDFVNVFLSWLHAVRKAFLEHLSKLPEPLAGYSQLLLLGYYNQDSSEQLEQISSLGLLYLFSLSGMHIFYITSFFRRVCMKLMITRETCDLFLLTALPLYVVLGGFSASLVRAVMMVCIIISARSFFGIKISGITAEGIVLILNLLYSPVLVFSLGAQLSYLLTFILMLNRKKSSLILGLKMTGYSLPLILWHTYQWNFLTLLLSIVIVPLFERIVIPAVVLGSFFFCLVPVAIPILQVFVDIFAFLAKLPTVITFGKPPLFFIVFWLAIQFMLEYSLHTRRLLGILVGSYVAAAAIIRFPLSPEVVYFDIGQGDCTLVRETFNRSVTLIDTGGKVSFSSERWRKRDAKTSGETIVANYLLSKGINYLDNLFLTHQDTDHVGNFPSISNILSVHRIFVPSGMEHLSSFNERLHLSKNTLHEVYPIDTKKVKKIAIFNLLHPFKAGKGKNEDSVTLFFTVKKLRFIVSGDLDKTGESEVLLHNPKLKADILKTGHHGSKTSTSKDYVQQLKPCVAIISAGRNNRYGHPNQETLTTLKDQQVPYLNTAESGMIKVIPLKGNFEIKTFAENETKKRSSTNEGQ</sequence>
<dbReference type="InterPro" id="IPR004797">
    <property type="entry name" value="Competence_ComEC/Rec2"/>
</dbReference>
<dbReference type="Gene3D" id="3.60.15.10">
    <property type="entry name" value="Ribonuclease Z/Hydroxyacylglutathione hydrolase-like"/>
    <property type="match status" value="1"/>
</dbReference>
<evidence type="ECO:0000256" key="6">
    <source>
        <dbReference type="SAM" id="Phobius"/>
    </source>
</evidence>
<dbReference type="InterPro" id="IPR025405">
    <property type="entry name" value="DUF4131"/>
</dbReference>
<dbReference type="CDD" id="cd07731">
    <property type="entry name" value="ComA-like_MBL-fold"/>
    <property type="match status" value="1"/>
</dbReference>
<dbReference type="NCBIfam" id="TIGR00361">
    <property type="entry name" value="ComEC_Rec2"/>
    <property type="match status" value="1"/>
</dbReference>
<feature type="transmembrane region" description="Helical" evidence="6">
    <location>
        <begin position="365"/>
        <end position="393"/>
    </location>
</feature>
<feature type="transmembrane region" description="Helical" evidence="6">
    <location>
        <begin position="285"/>
        <end position="315"/>
    </location>
</feature>
<proteinExistence type="predicted"/>
<feature type="transmembrane region" description="Helical" evidence="6">
    <location>
        <begin position="198"/>
        <end position="218"/>
    </location>
</feature>
<feature type="transmembrane region" description="Helical" evidence="6">
    <location>
        <begin position="12"/>
        <end position="29"/>
    </location>
</feature>
<dbReference type="Pfam" id="PF13567">
    <property type="entry name" value="DUF4131"/>
    <property type="match status" value="1"/>
</dbReference>
<feature type="domain" description="Metallo-beta-lactamase" evidence="7">
    <location>
        <begin position="459"/>
        <end position="666"/>
    </location>
</feature>
<dbReference type="PANTHER" id="PTHR30619">
    <property type="entry name" value="DNA INTERNALIZATION/COMPETENCE PROTEIN COMEC/REC2"/>
    <property type="match status" value="1"/>
</dbReference>
<feature type="transmembrane region" description="Helical" evidence="6">
    <location>
        <begin position="230"/>
        <end position="249"/>
    </location>
</feature>
<dbReference type="PANTHER" id="PTHR30619:SF7">
    <property type="entry name" value="BETA-LACTAMASE DOMAIN PROTEIN"/>
    <property type="match status" value="1"/>
</dbReference>
<evidence type="ECO:0000256" key="1">
    <source>
        <dbReference type="ARBA" id="ARBA00004651"/>
    </source>
</evidence>
<feature type="transmembrane region" description="Helical" evidence="6">
    <location>
        <begin position="335"/>
        <end position="358"/>
    </location>
</feature>
<name>A0A0R1M9Q2_9LACO</name>
<evidence type="ECO:0000259" key="7">
    <source>
        <dbReference type="SMART" id="SM00849"/>
    </source>
</evidence>
<comment type="subcellular location">
    <subcellularLocation>
        <location evidence="1">Cell membrane</location>
        <topology evidence="1">Multi-pass membrane protein</topology>
    </subcellularLocation>
</comment>
<comment type="caution">
    <text evidence="8">The sequence shown here is derived from an EMBL/GenBank/DDBJ whole genome shotgun (WGS) entry which is preliminary data.</text>
</comment>
<organism evidence="8 9">
    <name type="scientific">Liquorilactobacillus oeni DSM 19972</name>
    <dbReference type="NCBI Taxonomy" id="1423777"/>
    <lineage>
        <taxon>Bacteria</taxon>
        <taxon>Bacillati</taxon>
        <taxon>Bacillota</taxon>
        <taxon>Bacilli</taxon>
        <taxon>Lactobacillales</taxon>
        <taxon>Lactobacillaceae</taxon>
        <taxon>Liquorilactobacillus</taxon>
    </lineage>
</organism>
<dbReference type="InterPro" id="IPR052159">
    <property type="entry name" value="Competence_DNA_uptake"/>
</dbReference>
<dbReference type="Pfam" id="PF00753">
    <property type="entry name" value="Lactamase_B"/>
    <property type="match status" value="1"/>
</dbReference>
<evidence type="ECO:0000256" key="2">
    <source>
        <dbReference type="ARBA" id="ARBA00022475"/>
    </source>
</evidence>
<keyword evidence="5 6" id="KW-0472">Membrane</keyword>
<feature type="transmembrane region" description="Helical" evidence="6">
    <location>
        <begin position="429"/>
        <end position="448"/>
    </location>
</feature>